<dbReference type="PROSITE" id="PS51257">
    <property type="entry name" value="PROKAR_LIPOPROTEIN"/>
    <property type="match status" value="1"/>
</dbReference>
<reference evidence="1 2" key="1">
    <citation type="submission" date="2018-08" db="EMBL/GenBank/DDBJ databases">
        <title>Recombination of ecologically and evolutionarily significant loci maintains genetic cohesion in the Pseudomonas syringae species complex.</title>
        <authorList>
            <person name="Dillon M."/>
            <person name="Thakur S."/>
            <person name="Almeida R.N.D."/>
            <person name="Weir B.S."/>
            <person name="Guttman D.S."/>
        </authorList>
    </citation>
    <scope>NUCLEOTIDE SEQUENCE [LARGE SCALE GENOMIC DNA]</scope>
    <source>
        <strain evidence="1 2">ICMP 14479</strain>
    </source>
</reference>
<protein>
    <submittedName>
        <fullName evidence="1">Uncharacterized protein</fullName>
    </submittedName>
</protein>
<accession>A0A3M5UKT6</accession>
<name>A0A3M5UKT6_PSESX</name>
<dbReference type="AlphaFoldDB" id="A0A3M5UKT6"/>
<dbReference type="EMBL" id="RBUA01001275">
    <property type="protein sequence ID" value="RMU46495.1"/>
    <property type="molecule type" value="Genomic_DNA"/>
</dbReference>
<sequence length="81" mass="8908">MKHEASITHAALALGACQRVLLVGQRVQEHREVGADRAIALDQHVLGTRADHHPIDISDRLTQQAVAYSTANFINLHKKPP</sequence>
<gene>
    <name evidence="1" type="ORF">ALP29_201561</name>
</gene>
<comment type="caution">
    <text evidence="1">The sequence shown here is derived from an EMBL/GenBank/DDBJ whole genome shotgun (WGS) entry which is preliminary data.</text>
</comment>
<evidence type="ECO:0000313" key="1">
    <source>
        <dbReference type="EMBL" id="RMU46495.1"/>
    </source>
</evidence>
<proteinExistence type="predicted"/>
<evidence type="ECO:0000313" key="2">
    <source>
        <dbReference type="Proteomes" id="UP000280395"/>
    </source>
</evidence>
<organism evidence="1 2">
    <name type="scientific">Pseudomonas syringae pv. avii</name>
    <dbReference type="NCBI Taxonomy" id="663959"/>
    <lineage>
        <taxon>Bacteria</taxon>
        <taxon>Pseudomonadati</taxon>
        <taxon>Pseudomonadota</taxon>
        <taxon>Gammaproteobacteria</taxon>
        <taxon>Pseudomonadales</taxon>
        <taxon>Pseudomonadaceae</taxon>
        <taxon>Pseudomonas</taxon>
        <taxon>Pseudomonas syringae</taxon>
    </lineage>
</organism>
<dbReference type="Proteomes" id="UP000280395">
    <property type="component" value="Unassembled WGS sequence"/>
</dbReference>